<comment type="caution">
    <text evidence="15">The sequence shown here is derived from an EMBL/GenBank/DDBJ whole genome shotgun (WGS) entry which is preliminary data.</text>
</comment>
<evidence type="ECO:0000256" key="1">
    <source>
        <dbReference type="ARBA" id="ARBA00004606"/>
    </source>
</evidence>
<evidence type="ECO:0000256" key="10">
    <source>
        <dbReference type="ARBA" id="ARBA00047979"/>
    </source>
</evidence>
<protein>
    <recommendedName>
        <fullName evidence="3 14">Galactosylgalactosylxylosylprotein 3-beta-glucuronosyltransferase</fullName>
        <ecNumber evidence="3 14">2.4.1.135</ecNumber>
    </recommendedName>
</protein>
<keyword evidence="12 14" id="KW-0479">Metal-binding</keyword>
<evidence type="ECO:0000256" key="7">
    <source>
        <dbReference type="ARBA" id="ARBA00022989"/>
    </source>
</evidence>
<keyword evidence="12 14" id="KW-0464">Manganese</keyword>
<gene>
    <name evidence="15" type="ORF">C0Q70_15886</name>
</gene>
<evidence type="ECO:0000256" key="2">
    <source>
        <dbReference type="ARBA" id="ARBA00007706"/>
    </source>
</evidence>
<dbReference type="GO" id="GO:0015018">
    <property type="term" value="F:galactosylgalactosylxylosylprotein 3-beta-glucuronosyltransferase activity"/>
    <property type="evidence" value="ECO:0007669"/>
    <property type="project" value="UniProtKB-UniRule"/>
</dbReference>
<evidence type="ECO:0000313" key="15">
    <source>
        <dbReference type="EMBL" id="PVD25386.1"/>
    </source>
</evidence>
<keyword evidence="16" id="KW-1185">Reference proteome</keyword>
<keyword evidence="7" id="KW-1133">Transmembrane helix</keyword>
<dbReference type="GO" id="GO:0046872">
    <property type="term" value="F:metal ion binding"/>
    <property type="evidence" value="ECO:0007669"/>
    <property type="project" value="UniProtKB-KW"/>
</dbReference>
<dbReference type="PANTHER" id="PTHR10896:SF65">
    <property type="entry name" value="GALACTOSYLGALACTOSYLXYLOSYLPROTEIN 3-BETA-GLUCURONOSYLTRANSFERASE 3"/>
    <property type="match status" value="1"/>
</dbReference>
<evidence type="ECO:0000256" key="4">
    <source>
        <dbReference type="ARBA" id="ARBA00022679"/>
    </source>
</evidence>
<keyword evidence="9" id="KW-0325">Glycoprotein</keyword>
<dbReference type="SUPFAM" id="SSF53448">
    <property type="entry name" value="Nucleotide-diphospho-sugar transferases"/>
    <property type="match status" value="1"/>
</dbReference>
<evidence type="ECO:0000313" key="16">
    <source>
        <dbReference type="Proteomes" id="UP000245119"/>
    </source>
</evidence>
<keyword evidence="14" id="KW-0333">Golgi apparatus</keyword>
<keyword evidence="6 14" id="KW-0735">Signal-anchor</keyword>
<organism evidence="15 16">
    <name type="scientific">Pomacea canaliculata</name>
    <name type="common">Golden apple snail</name>
    <dbReference type="NCBI Taxonomy" id="400727"/>
    <lineage>
        <taxon>Eukaryota</taxon>
        <taxon>Metazoa</taxon>
        <taxon>Spiralia</taxon>
        <taxon>Lophotrochozoa</taxon>
        <taxon>Mollusca</taxon>
        <taxon>Gastropoda</taxon>
        <taxon>Caenogastropoda</taxon>
        <taxon>Architaenioglossa</taxon>
        <taxon>Ampullarioidea</taxon>
        <taxon>Ampullariidae</taxon>
        <taxon>Pomacea</taxon>
    </lineage>
</organism>
<dbReference type="Pfam" id="PF03360">
    <property type="entry name" value="Glyco_transf_43"/>
    <property type="match status" value="1"/>
</dbReference>
<sequence length="284" mass="31424">MMKFTDYFPAIRLICSPTATPTNRTRRIALQSYSHRSHDLLSTTTPPTPSAPKAYVITPTYQRPTQEADLLRLCYTLMQAPHVRWIIVEDSDDKTELVGAWDGVGVGERVVNKCFISGIESHRGVTQRNTGLAWVRHNVLPSSRAGGVYFADDDNTYDLRVFDVVRNTTKISVWKVGIVSGLLEEGPVCVNGKYPIDMAAFAVGLDLLAQVSGANFSHTSKTGHLETDFITLFNVSSPDITTAPDGNCSRVLAWHTKTVLPEVDGTPVFVLNSERQEDRAEKLQ</sequence>
<comment type="pathway">
    <text evidence="14">Protein modification; protein glycosylation.</text>
</comment>
<dbReference type="EC" id="2.4.1.135" evidence="3 14"/>
<dbReference type="InterPro" id="IPR029044">
    <property type="entry name" value="Nucleotide-diphossugar_trans"/>
</dbReference>
<feature type="site" description="Interaction with galactose moiety of substrate glycoprotein" evidence="13">
    <location>
        <position position="185"/>
    </location>
</feature>
<reference evidence="15 16" key="1">
    <citation type="submission" date="2018-04" db="EMBL/GenBank/DDBJ databases">
        <title>The genome of golden apple snail Pomacea canaliculata provides insight into stress tolerance and invasive adaptation.</title>
        <authorList>
            <person name="Liu C."/>
            <person name="Liu B."/>
            <person name="Ren Y."/>
            <person name="Zhang Y."/>
            <person name="Wang H."/>
            <person name="Li S."/>
            <person name="Jiang F."/>
            <person name="Yin L."/>
            <person name="Zhang G."/>
            <person name="Qian W."/>
            <person name="Fan W."/>
        </authorList>
    </citation>
    <scope>NUCLEOTIDE SEQUENCE [LARGE SCALE GENOMIC DNA]</scope>
    <source>
        <strain evidence="15">SZHN2017</strain>
        <tissue evidence="15">Muscle</tissue>
    </source>
</reference>
<dbReference type="Gene3D" id="3.90.550.10">
    <property type="entry name" value="Spore Coat Polysaccharide Biosynthesis Protein SpsA, Chain A"/>
    <property type="match status" value="1"/>
</dbReference>
<evidence type="ECO:0000256" key="14">
    <source>
        <dbReference type="RuleBase" id="RU363127"/>
    </source>
</evidence>
<dbReference type="AlphaFoldDB" id="A0A2T7NW51"/>
<evidence type="ECO:0000256" key="5">
    <source>
        <dbReference type="ARBA" id="ARBA00022692"/>
    </source>
</evidence>
<dbReference type="Proteomes" id="UP000245119">
    <property type="component" value="Linkage Group LG9"/>
</dbReference>
<dbReference type="GO" id="GO:0000139">
    <property type="term" value="C:Golgi membrane"/>
    <property type="evidence" value="ECO:0007669"/>
    <property type="project" value="UniProtKB-SubCell"/>
</dbReference>
<keyword evidence="4 14" id="KW-0808">Transferase</keyword>
<feature type="binding site" evidence="12">
    <location>
        <position position="154"/>
    </location>
    <ligand>
        <name>Mn(2+)</name>
        <dbReference type="ChEBI" id="CHEBI:29035"/>
    </ligand>
</feature>
<dbReference type="GO" id="GO:0050650">
    <property type="term" value="P:chondroitin sulfate proteoglycan biosynthetic process"/>
    <property type="evidence" value="ECO:0007669"/>
    <property type="project" value="TreeGrafter"/>
</dbReference>
<dbReference type="EMBL" id="PZQS01000009">
    <property type="protein sequence ID" value="PVD25386.1"/>
    <property type="molecule type" value="Genomic_DNA"/>
</dbReference>
<evidence type="ECO:0000256" key="9">
    <source>
        <dbReference type="ARBA" id="ARBA00023180"/>
    </source>
</evidence>
<evidence type="ECO:0000256" key="12">
    <source>
        <dbReference type="PIRSR" id="PIRSR605027-3"/>
    </source>
</evidence>
<keyword evidence="8" id="KW-0472">Membrane</keyword>
<comment type="catalytic activity">
    <reaction evidence="10 14">
        <text>3-O-(beta-D-galactosyl-(1-&gt;3)-beta-D-galactosyl-(1-&gt;4)-beta-D-xylosyl)-L-seryl-[protein] + UDP-alpha-D-glucuronate = 3-O-(beta-D-GlcA-(1-&gt;3)-beta-D-Gal-(1-&gt;3)-beta-D-Gal-(1-&gt;4)-beta-D-Xyl)-L-seryl-[protein] + UDP + H(+)</text>
        <dbReference type="Rhea" id="RHEA:24168"/>
        <dbReference type="Rhea" id="RHEA-COMP:12571"/>
        <dbReference type="Rhea" id="RHEA-COMP:12573"/>
        <dbReference type="ChEBI" id="CHEBI:15378"/>
        <dbReference type="ChEBI" id="CHEBI:58052"/>
        <dbReference type="ChEBI" id="CHEBI:58223"/>
        <dbReference type="ChEBI" id="CHEBI:132090"/>
        <dbReference type="ChEBI" id="CHEBI:132093"/>
        <dbReference type="EC" id="2.4.1.135"/>
    </reaction>
</comment>
<comment type="cofactor">
    <cofactor evidence="12 14">
        <name>Mn(2+)</name>
        <dbReference type="ChEBI" id="CHEBI:29035"/>
    </cofactor>
</comment>
<evidence type="ECO:0000256" key="3">
    <source>
        <dbReference type="ARBA" id="ARBA00012641"/>
    </source>
</evidence>
<dbReference type="PANTHER" id="PTHR10896">
    <property type="entry name" value="GALACTOSYLGALACTOSYLXYLOSYLPROTEIN 3-BETA-GLUCURONOSYLTRANSFERASE BETA-1,3-GLUCURONYLTRANSFERASE"/>
    <property type="match status" value="1"/>
</dbReference>
<evidence type="ECO:0000256" key="11">
    <source>
        <dbReference type="PIRSR" id="PIRSR605027-1"/>
    </source>
</evidence>
<keyword evidence="5" id="KW-0812">Transmembrane</keyword>
<dbReference type="InterPro" id="IPR005027">
    <property type="entry name" value="Glyco_trans_43"/>
</dbReference>
<proteinExistence type="inferred from homology"/>
<evidence type="ECO:0000256" key="8">
    <source>
        <dbReference type="ARBA" id="ARBA00023136"/>
    </source>
</evidence>
<evidence type="ECO:0000256" key="13">
    <source>
        <dbReference type="PIRSR" id="PIRSR605027-4"/>
    </source>
</evidence>
<name>A0A2T7NW51_POMCA</name>
<dbReference type="GO" id="GO:0005975">
    <property type="term" value="P:carbohydrate metabolic process"/>
    <property type="evidence" value="ECO:0007669"/>
    <property type="project" value="TreeGrafter"/>
</dbReference>
<comment type="subcellular location">
    <subcellularLocation>
        <location evidence="14">Golgi apparatus membrane</location>
        <topology evidence="14">Single-pass type II membrane protein</topology>
    </subcellularLocation>
    <subcellularLocation>
        <location evidence="1">Membrane</location>
        <topology evidence="1">Single-pass type II membrane protein</topology>
    </subcellularLocation>
</comment>
<dbReference type="UniPathway" id="UPA00378"/>
<evidence type="ECO:0000256" key="6">
    <source>
        <dbReference type="ARBA" id="ARBA00022968"/>
    </source>
</evidence>
<feature type="active site" description="Proton donor/acceptor" evidence="11">
    <location>
        <position position="226"/>
    </location>
</feature>
<accession>A0A2T7NW51</accession>
<comment type="similarity">
    <text evidence="2 14">Belongs to the glycosyltransferase 43 family.</text>
</comment>
<dbReference type="OrthoDB" id="675023at2759"/>